<evidence type="ECO:0000313" key="4">
    <source>
        <dbReference type="Proteomes" id="UP001449657"/>
    </source>
</evidence>
<protein>
    <submittedName>
        <fullName evidence="3">DUF4998 domain-containing protein</fullName>
    </submittedName>
</protein>
<gene>
    <name evidence="3" type="ORF">WJU22_01835</name>
</gene>
<organism evidence="3 4">
    <name type="scientific">Chitinophaga caseinilytica</name>
    <dbReference type="NCBI Taxonomy" id="2267521"/>
    <lineage>
        <taxon>Bacteria</taxon>
        <taxon>Pseudomonadati</taxon>
        <taxon>Bacteroidota</taxon>
        <taxon>Chitinophagia</taxon>
        <taxon>Chitinophagales</taxon>
        <taxon>Chitinophagaceae</taxon>
        <taxon>Chitinophaga</taxon>
    </lineage>
</organism>
<feature type="signal peptide" evidence="1">
    <location>
        <begin position="1"/>
        <end position="18"/>
    </location>
</feature>
<dbReference type="PROSITE" id="PS51257">
    <property type="entry name" value="PROKAR_LIPOPROTEIN"/>
    <property type="match status" value="1"/>
</dbReference>
<proteinExistence type="predicted"/>
<feature type="chain" id="PRO_5047196631" evidence="1">
    <location>
        <begin position="19"/>
        <end position="401"/>
    </location>
</feature>
<evidence type="ECO:0000313" key="3">
    <source>
        <dbReference type="EMBL" id="WZN46922.1"/>
    </source>
</evidence>
<name>A0ABZ2Z415_9BACT</name>
<feature type="domain" description="DUF5013" evidence="2">
    <location>
        <begin position="235"/>
        <end position="376"/>
    </location>
</feature>
<dbReference type="EMBL" id="CP150096">
    <property type="protein sequence ID" value="WZN46922.1"/>
    <property type="molecule type" value="Genomic_DNA"/>
</dbReference>
<dbReference type="Pfam" id="PF16389">
    <property type="entry name" value="DUF4998"/>
    <property type="match status" value="1"/>
</dbReference>
<accession>A0ABZ2Z415</accession>
<sequence length="401" mass="44312">MKKLTLSIFALAAALAWAGCSKIDDYKEFTTGKIRKYAGKVDSLKLFPGKDRLVLSWLLIADPNVNKVIVKWGDADSVTVPVARTNKPDSIAHEFSPLPEGPYNFTVITTNSFGERSVPVYISGKTYGQNYTNTLLNRPLDDAYLAESGHANLKWGAPEETCIGVNITWTKNDGSKGNRYVKGATADVVLEDYKPGSAFTYQTLFKPEPLAIDTFYAASVTTVLKREWVTSKYLKNYRLPFAIGTWDGSRWGIPAHWNVSASAKTRGGGFGGFDNLNGAATFGFEKWEGETAIKNGKAWQTVTLPAGTYELALHLGNGEWWLGTRGNEPRYLAAATGNALPDYNAMNTALAYKSFVDQTRASIRFTSDGINPVSLGFVMNWEVWDAQFFRAQEIILYKIPQ</sequence>
<keyword evidence="4" id="KW-1185">Reference proteome</keyword>
<evidence type="ECO:0000259" key="2">
    <source>
        <dbReference type="Pfam" id="PF16405"/>
    </source>
</evidence>
<dbReference type="RefSeq" id="WP_341841595.1">
    <property type="nucleotide sequence ID" value="NZ_CP149792.1"/>
</dbReference>
<dbReference type="Proteomes" id="UP001449657">
    <property type="component" value="Chromosome"/>
</dbReference>
<reference evidence="3 4" key="1">
    <citation type="submission" date="2024-03" db="EMBL/GenBank/DDBJ databases">
        <title>Chitinophaga caseinilytica sp. nov., a casein hydrolysing bacterium isolated from forest soil.</title>
        <authorList>
            <person name="Lee D.S."/>
            <person name="Han D.M."/>
            <person name="Baek J.H."/>
            <person name="Choi D.G."/>
            <person name="Jeon J.H."/>
            <person name="Jeon C.O."/>
        </authorList>
    </citation>
    <scope>NUCLEOTIDE SEQUENCE [LARGE SCALE GENOMIC DNA]</scope>
    <source>
        <strain evidence="3 4">KACC 19118</strain>
    </source>
</reference>
<evidence type="ECO:0000256" key="1">
    <source>
        <dbReference type="SAM" id="SignalP"/>
    </source>
</evidence>
<dbReference type="Pfam" id="PF16405">
    <property type="entry name" value="DUF5013"/>
    <property type="match status" value="1"/>
</dbReference>
<keyword evidence="1" id="KW-0732">Signal</keyword>
<dbReference type="InterPro" id="IPR032181">
    <property type="entry name" value="DUF5013"/>
</dbReference>